<dbReference type="EMBL" id="SRYG01000034">
    <property type="protein sequence ID" value="TGY64801.1"/>
    <property type="molecule type" value="Genomic_DNA"/>
</dbReference>
<gene>
    <name evidence="1" type="ORF">E5336_11645</name>
</gene>
<evidence type="ECO:0000313" key="2">
    <source>
        <dbReference type="Proteomes" id="UP000308836"/>
    </source>
</evidence>
<proteinExistence type="predicted"/>
<name>A0AC61R4C6_9FIRM</name>
<evidence type="ECO:0000313" key="1">
    <source>
        <dbReference type="EMBL" id="TGY64801.1"/>
    </source>
</evidence>
<organism evidence="1 2">
    <name type="scientific">Dubosiella muris</name>
    <dbReference type="NCBI Taxonomy" id="3038133"/>
    <lineage>
        <taxon>Bacteria</taxon>
        <taxon>Bacillati</taxon>
        <taxon>Bacillota</taxon>
        <taxon>Erysipelotrichia</taxon>
        <taxon>Erysipelotrichales</taxon>
        <taxon>Erysipelotrichaceae</taxon>
        <taxon>Dubosiella</taxon>
    </lineage>
</organism>
<dbReference type="Proteomes" id="UP000308836">
    <property type="component" value="Unassembled WGS sequence"/>
</dbReference>
<protein>
    <submittedName>
        <fullName evidence="1">Uncharacterized protein</fullName>
    </submittedName>
</protein>
<accession>A0AC61R4C6</accession>
<sequence>MKRKGIMICGLNGAGKSTLGKEIACRWNAEWIDNEQLYFSNEGEYGTFCSSQTAWHRLYARLDDRAQANTPFIYCCVNNEDDDLLSYLDGIVYLSIGKEDSQARIRERSKRQFGTRLAEDKALQEREEAFFESVRRKDTGKIERWVENLERQGVPVLRLDAMASIEANANQIERWIAMIKKNRVETQDIVC</sequence>
<comment type="caution">
    <text evidence="1">The sequence shown here is derived from an EMBL/GenBank/DDBJ whole genome shotgun (WGS) entry which is preliminary data.</text>
</comment>
<reference evidence="1" key="1">
    <citation type="submission" date="2019-04" db="EMBL/GenBank/DDBJ databases">
        <title>Microbes associate with the intestines of laboratory mice.</title>
        <authorList>
            <person name="Navarre W."/>
            <person name="Wong E."/>
            <person name="Huang K."/>
            <person name="Tropini C."/>
            <person name="Ng K."/>
            <person name="Yu B."/>
        </authorList>
    </citation>
    <scope>NUCLEOTIDE SEQUENCE</scope>
    <source>
        <strain evidence="1">NM09_H32</strain>
    </source>
</reference>
<keyword evidence="2" id="KW-1185">Reference proteome</keyword>